<sequence length="100" mass="11081">MMRYDDDALVGRPGDQPGELLEGGEPLRIGGVGDAELQVGEGGKVLESGNFGQASTRYTTQRWEKIDFNYSASQLSLPFPFYSPLNIEPTRNANIITRRF</sequence>
<dbReference type="GeneID" id="85340467"/>
<evidence type="ECO:0000256" key="1">
    <source>
        <dbReference type="SAM" id="MobiDB-lite"/>
    </source>
</evidence>
<keyword evidence="3" id="KW-1185">Reference proteome</keyword>
<comment type="caution">
    <text evidence="2">The sequence shown here is derived from an EMBL/GenBank/DDBJ whole genome shotgun (WGS) entry which is preliminary data.</text>
</comment>
<dbReference type="Proteomes" id="UP001240678">
    <property type="component" value="Unassembled WGS sequence"/>
</dbReference>
<proteinExistence type="predicted"/>
<protein>
    <submittedName>
        <fullName evidence="2">Uncharacterized protein</fullName>
    </submittedName>
</protein>
<reference evidence="2 3" key="1">
    <citation type="submission" date="2016-10" db="EMBL/GenBank/DDBJ databases">
        <title>The genome sequence of Colletotrichum fioriniae PJ7.</title>
        <authorList>
            <person name="Baroncelli R."/>
        </authorList>
    </citation>
    <scope>NUCLEOTIDE SEQUENCE [LARGE SCALE GENOMIC DNA]</scope>
    <source>
        <strain evidence="2 3">IMI 309622</strain>
    </source>
</reference>
<organism evidence="2 3">
    <name type="scientific">Colletotrichum costaricense</name>
    <dbReference type="NCBI Taxonomy" id="1209916"/>
    <lineage>
        <taxon>Eukaryota</taxon>
        <taxon>Fungi</taxon>
        <taxon>Dikarya</taxon>
        <taxon>Ascomycota</taxon>
        <taxon>Pezizomycotina</taxon>
        <taxon>Sordariomycetes</taxon>
        <taxon>Hypocreomycetidae</taxon>
        <taxon>Glomerellales</taxon>
        <taxon>Glomerellaceae</taxon>
        <taxon>Colletotrichum</taxon>
        <taxon>Colletotrichum acutatum species complex</taxon>
    </lineage>
</organism>
<gene>
    <name evidence="2" type="ORF">CCOS01_08759</name>
</gene>
<accession>A0AAI9YW18</accession>
<dbReference type="AlphaFoldDB" id="A0AAI9YW18"/>
<evidence type="ECO:0000313" key="3">
    <source>
        <dbReference type="Proteomes" id="UP001240678"/>
    </source>
</evidence>
<dbReference type="RefSeq" id="XP_060313194.1">
    <property type="nucleotide sequence ID" value="XM_060456920.1"/>
</dbReference>
<dbReference type="EMBL" id="MOOE01000008">
    <property type="protein sequence ID" value="KAK1526341.1"/>
    <property type="molecule type" value="Genomic_DNA"/>
</dbReference>
<feature type="region of interest" description="Disordered" evidence="1">
    <location>
        <begin position="1"/>
        <end position="27"/>
    </location>
</feature>
<evidence type="ECO:0000313" key="2">
    <source>
        <dbReference type="EMBL" id="KAK1526341.1"/>
    </source>
</evidence>
<name>A0AAI9YW18_9PEZI</name>